<evidence type="ECO:0000256" key="1">
    <source>
        <dbReference type="SAM" id="MobiDB-lite"/>
    </source>
</evidence>
<evidence type="ECO:0000313" key="3">
    <source>
        <dbReference type="Proteomes" id="UP000781932"/>
    </source>
</evidence>
<dbReference type="Gene3D" id="4.10.60.10">
    <property type="entry name" value="Zinc finger, CCHC-type"/>
    <property type="match status" value="1"/>
</dbReference>
<dbReference type="InterPro" id="IPR036875">
    <property type="entry name" value="Znf_CCHC_sf"/>
</dbReference>
<dbReference type="SUPFAM" id="SSF57756">
    <property type="entry name" value="Retrovirus zinc finger-like domains"/>
    <property type="match status" value="1"/>
</dbReference>
<reference evidence="2" key="1">
    <citation type="submission" date="2020-03" db="EMBL/GenBank/DDBJ databases">
        <authorList>
            <person name="He L."/>
        </authorList>
    </citation>
    <scope>NUCLEOTIDE SEQUENCE</scope>
    <source>
        <strain evidence="2">CkLH20</strain>
    </source>
</reference>
<protein>
    <recommendedName>
        <fullName evidence="4">CCHC-type domain-containing protein</fullName>
    </recommendedName>
</protein>
<feature type="region of interest" description="Disordered" evidence="1">
    <location>
        <begin position="42"/>
        <end position="72"/>
    </location>
</feature>
<sequence length="167" mass="19233">MDLSAAQRNNNNKGNSWKKNIKYYNCNKNGHLTKECRAPKKELFQPYPKNPSRTGYDTTRVKNISGPPNQRTIAVGYRSNSKLERKAQEQLNSLLEHGALKENGQFETSEYIGLEQEPTYDLDEPRDVARQRAQTVAIYGRKPSINDTSSEEDSDDETTRTSKRLWY</sequence>
<dbReference type="RefSeq" id="XP_038747448.1">
    <property type="nucleotide sequence ID" value="XM_038887282.1"/>
</dbReference>
<accession>A0A9P6I918</accession>
<proteinExistence type="predicted"/>
<organism evidence="2 3">
    <name type="scientific">Colletotrichum karsti</name>
    <dbReference type="NCBI Taxonomy" id="1095194"/>
    <lineage>
        <taxon>Eukaryota</taxon>
        <taxon>Fungi</taxon>
        <taxon>Dikarya</taxon>
        <taxon>Ascomycota</taxon>
        <taxon>Pezizomycotina</taxon>
        <taxon>Sordariomycetes</taxon>
        <taxon>Hypocreomycetidae</taxon>
        <taxon>Glomerellales</taxon>
        <taxon>Glomerellaceae</taxon>
        <taxon>Colletotrichum</taxon>
        <taxon>Colletotrichum boninense species complex</taxon>
    </lineage>
</organism>
<gene>
    <name evidence="2" type="ORF">CkaCkLH20_04563</name>
</gene>
<dbReference type="OrthoDB" id="4857768at2759"/>
<evidence type="ECO:0000313" key="2">
    <source>
        <dbReference type="EMBL" id="KAF9877987.1"/>
    </source>
</evidence>
<dbReference type="AlphaFoldDB" id="A0A9P6I918"/>
<dbReference type="Proteomes" id="UP000781932">
    <property type="component" value="Unassembled WGS sequence"/>
</dbReference>
<dbReference type="GeneID" id="62160356"/>
<dbReference type="EMBL" id="JAATWM020000012">
    <property type="protein sequence ID" value="KAF9877987.1"/>
    <property type="molecule type" value="Genomic_DNA"/>
</dbReference>
<feature type="region of interest" description="Disordered" evidence="1">
    <location>
        <begin position="117"/>
        <end position="167"/>
    </location>
</feature>
<name>A0A9P6I918_9PEZI</name>
<evidence type="ECO:0008006" key="4">
    <source>
        <dbReference type="Google" id="ProtNLM"/>
    </source>
</evidence>
<dbReference type="GO" id="GO:0008270">
    <property type="term" value="F:zinc ion binding"/>
    <property type="evidence" value="ECO:0007669"/>
    <property type="project" value="InterPro"/>
</dbReference>
<keyword evidence="3" id="KW-1185">Reference proteome</keyword>
<dbReference type="GO" id="GO:0003676">
    <property type="term" value="F:nucleic acid binding"/>
    <property type="evidence" value="ECO:0007669"/>
    <property type="project" value="InterPro"/>
</dbReference>
<reference evidence="2" key="2">
    <citation type="submission" date="2020-11" db="EMBL/GenBank/DDBJ databases">
        <title>Whole genome sequencing of Colletotrichum sp.</title>
        <authorList>
            <person name="Li H."/>
        </authorList>
    </citation>
    <scope>NUCLEOTIDE SEQUENCE</scope>
    <source>
        <strain evidence="2">CkLH20</strain>
    </source>
</reference>
<comment type="caution">
    <text evidence="2">The sequence shown here is derived from an EMBL/GenBank/DDBJ whole genome shotgun (WGS) entry which is preliminary data.</text>
</comment>